<dbReference type="InterPro" id="IPR010982">
    <property type="entry name" value="Lambda_DNA-bd_dom_sf"/>
</dbReference>
<proteinExistence type="predicted"/>
<dbReference type="EMBL" id="FOVF01000003">
    <property type="protein sequence ID" value="SFN05816.1"/>
    <property type="molecule type" value="Genomic_DNA"/>
</dbReference>
<feature type="domain" description="HTH cro/C1-type" evidence="2">
    <location>
        <begin position="83"/>
        <end position="126"/>
    </location>
</feature>
<dbReference type="STRING" id="578942.SAMN05216289_103139"/>
<reference evidence="3 4" key="1">
    <citation type="submission" date="2016-10" db="EMBL/GenBank/DDBJ databases">
        <authorList>
            <person name="de Groot N.N."/>
        </authorList>
    </citation>
    <scope>NUCLEOTIDE SEQUENCE [LARGE SCALE GENOMIC DNA]</scope>
    <source>
        <strain evidence="3 4">CGMCC 1.7659</strain>
    </source>
</reference>
<dbReference type="OrthoDB" id="5957380at2"/>
<evidence type="ECO:0000313" key="3">
    <source>
        <dbReference type="EMBL" id="SFN05816.1"/>
    </source>
</evidence>
<dbReference type="Gene3D" id="1.10.260.40">
    <property type="entry name" value="lambda repressor-like DNA-binding domains"/>
    <property type="match status" value="1"/>
</dbReference>
<sequence length="142" mass="16043">MPNIASVLKDEITRLCRKELRVQLEPIRSASATHRRDIADLKRRLAQLERENARLRKGTAPSEEEPMDNGPKLRFVAKGLGSLRKRLGVSIEEFATLLGVSPQSIYNWQAGKTVPRRAQLEKLAAVRSIGKREARQMLESSE</sequence>
<evidence type="ECO:0000256" key="1">
    <source>
        <dbReference type="SAM" id="MobiDB-lite"/>
    </source>
</evidence>
<accession>A0A1I4VXT7</accession>
<dbReference type="InterPro" id="IPR001387">
    <property type="entry name" value="Cro/C1-type_HTH"/>
</dbReference>
<dbReference type="Proteomes" id="UP000198575">
    <property type="component" value="Unassembled WGS sequence"/>
</dbReference>
<evidence type="ECO:0000313" key="4">
    <source>
        <dbReference type="Proteomes" id="UP000198575"/>
    </source>
</evidence>
<dbReference type="PROSITE" id="PS50943">
    <property type="entry name" value="HTH_CROC1"/>
    <property type="match status" value="1"/>
</dbReference>
<gene>
    <name evidence="3" type="ORF">SAMN05216289_103139</name>
</gene>
<dbReference type="CDD" id="cd00093">
    <property type="entry name" value="HTH_XRE"/>
    <property type="match status" value="1"/>
</dbReference>
<protein>
    <submittedName>
        <fullName evidence="3">Helix-turn-helix</fullName>
    </submittedName>
</protein>
<feature type="region of interest" description="Disordered" evidence="1">
    <location>
        <begin position="50"/>
        <end position="72"/>
    </location>
</feature>
<dbReference type="Pfam" id="PF01381">
    <property type="entry name" value="HTH_3"/>
    <property type="match status" value="1"/>
</dbReference>
<dbReference type="SMART" id="SM00530">
    <property type="entry name" value="HTH_XRE"/>
    <property type="match status" value="1"/>
</dbReference>
<dbReference type="AlphaFoldDB" id="A0A1I4VXT7"/>
<dbReference type="RefSeq" id="WP_092404890.1">
    <property type="nucleotide sequence ID" value="NZ_FOVF01000003.1"/>
</dbReference>
<name>A0A1I4VXT7_9GAMM</name>
<keyword evidence="4" id="KW-1185">Reference proteome</keyword>
<dbReference type="GO" id="GO:0003677">
    <property type="term" value="F:DNA binding"/>
    <property type="evidence" value="ECO:0007669"/>
    <property type="project" value="InterPro"/>
</dbReference>
<organism evidence="3 4">
    <name type="scientific">Dokdonella immobilis</name>
    <dbReference type="NCBI Taxonomy" id="578942"/>
    <lineage>
        <taxon>Bacteria</taxon>
        <taxon>Pseudomonadati</taxon>
        <taxon>Pseudomonadota</taxon>
        <taxon>Gammaproteobacteria</taxon>
        <taxon>Lysobacterales</taxon>
        <taxon>Rhodanobacteraceae</taxon>
        <taxon>Dokdonella</taxon>
    </lineage>
</organism>
<dbReference type="SUPFAM" id="SSF47413">
    <property type="entry name" value="lambda repressor-like DNA-binding domains"/>
    <property type="match status" value="1"/>
</dbReference>
<evidence type="ECO:0000259" key="2">
    <source>
        <dbReference type="PROSITE" id="PS50943"/>
    </source>
</evidence>